<dbReference type="RefSeq" id="WP_184088733.1">
    <property type="nucleotide sequence ID" value="NZ_JACIJF010000008.1"/>
</dbReference>
<reference evidence="3 4" key="1">
    <citation type="submission" date="2020-08" db="EMBL/GenBank/DDBJ databases">
        <title>Genomic Encyclopedia of Type Strains, Phase IV (KMG-IV): sequencing the most valuable type-strain genomes for metagenomic binning, comparative biology and taxonomic classification.</title>
        <authorList>
            <person name="Goeker M."/>
        </authorList>
    </citation>
    <scope>NUCLEOTIDE SEQUENCE [LARGE SCALE GENOMIC DNA]</scope>
    <source>
        <strain evidence="3 4">DSM 26736</strain>
    </source>
</reference>
<name>A0A840YU22_9SPHN</name>
<evidence type="ECO:0000313" key="4">
    <source>
        <dbReference type="Proteomes" id="UP000527143"/>
    </source>
</evidence>
<sequence length="52" mass="5230">MAGNMPNSTGPDDQEDQKNPGGDTINPTGVSVASPPKGNEAEDVKTSGTDNS</sequence>
<feature type="compositionally biased region" description="Polar residues" evidence="1">
    <location>
        <begin position="1"/>
        <end position="11"/>
    </location>
</feature>
<accession>A0A840YU22</accession>
<dbReference type="AlphaFoldDB" id="A0A840YU22"/>
<dbReference type="EMBL" id="JACIJF010000051">
    <property type="protein sequence ID" value="MBB5713137.1"/>
    <property type="molecule type" value="Genomic_DNA"/>
</dbReference>
<organism evidence="3 4">
    <name type="scientific">Sphingomonas xinjiangensis</name>
    <dbReference type="NCBI Taxonomy" id="643568"/>
    <lineage>
        <taxon>Bacteria</taxon>
        <taxon>Pseudomonadati</taxon>
        <taxon>Pseudomonadota</taxon>
        <taxon>Alphaproteobacteria</taxon>
        <taxon>Sphingomonadales</taxon>
        <taxon>Sphingomonadaceae</taxon>
        <taxon>Sphingomonas</taxon>
    </lineage>
</organism>
<gene>
    <name evidence="2" type="ORF">FHT02_002867</name>
    <name evidence="3" type="ORF">FHT02_004406</name>
</gene>
<protein>
    <submittedName>
        <fullName evidence="3">Uncharacterized protein</fullName>
    </submittedName>
</protein>
<evidence type="ECO:0000313" key="2">
    <source>
        <dbReference type="EMBL" id="MBB5711621.1"/>
    </source>
</evidence>
<dbReference type="Proteomes" id="UP000527143">
    <property type="component" value="Unassembled WGS sequence"/>
</dbReference>
<proteinExistence type="predicted"/>
<feature type="region of interest" description="Disordered" evidence="1">
    <location>
        <begin position="1"/>
        <end position="52"/>
    </location>
</feature>
<keyword evidence="4" id="KW-1185">Reference proteome</keyword>
<evidence type="ECO:0000256" key="1">
    <source>
        <dbReference type="SAM" id="MobiDB-lite"/>
    </source>
</evidence>
<dbReference type="EMBL" id="JACIJF010000008">
    <property type="protein sequence ID" value="MBB5711621.1"/>
    <property type="molecule type" value="Genomic_DNA"/>
</dbReference>
<evidence type="ECO:0000313" key="3">
    <source>
        <dbReference type="EMBL" id="MBB5713137.1"/>
    </source>
</evidence>
<comment type="caution">
    <text evidence="3">The sequence shown here is derived from an EMBL/GenBank/DDBJ whole genome shotgun (WGS) entry which is preliminary data.</text>
</comment>